<evidence type="ECO:0000313" key="2">
    <source>
        <dbReference type="Proteomes" id="UP000766486"/>
    </source>
</evidence>
<gene>
    <name evidence="1" type="ORF">CLO192961_LOCUS451975</name>
</gene>
<name>A0ABY6V088_BIOOC</name>
<keyword evidence="2" id="KW-1185">Reference proteome</keyword>
<dbReference type="EMBL" id="CABFNS010000933">
    <property type="protein sequence ID" value="VUC36790.1"/>
    <property type="molecule type" value="Genomic_DNA"/>
</dbReference>
<dbReference type="Proteomes" id="UP000766486">
    <property type="component" value="Unassembled WGS sequence"/>
</dbReference>
<protein>
    <submittedName>
        <fullName evidence="1">Uncharacterized protein</fullName>
    </submittedName>
</protein>
<reference evidence="1 2" key="1">
    <citation type="submission" date="2019-06" db="EMBL/GenBank/DDBJ databases">
        <authorList>
            <person name="Broberg M."/>
        </authorList>
    </citation>
    <scope>NUCLEOTIDE SEQUENCE [LARGE SCALE GENOMIC DNA]</scope>
</reference>
<sequence>MAPKIRLSLGPSALPVYDTIDNHAKMYWAPTYDNYYDEGVLEGQIRVVSVDDYDFGLAFSGPVSIPRELGPLDGSARIVLQGHFQPEGKPLETTPCTEDIDITTGLVDYDAINVKLVGKFKAARQHLPWGMKGSIHWTLTFDMKPDSPIQLGQCAMELYFISTTNLGSHQILFRGLPVSFFRRFLLPLRLMTEDHDIKTFKDASLGRNIDDSERGWLEYVIDKLHYQPNMQYDDAWGDNFYYQGKTKPISFDHWVSDCDEQAKHKINCYDLAGLVWVIVPLGLSDSSHKLQMKYMDPFGYISKTDLIGWGPCNSPYSRTKVLGINDDAREGFRSHVFVTVTLDDGVERVLDATCRPFTSAHCGRETLEQYVESSIDDETELYGTKGKLKPGECDPPNNPKNWPGPDRLLTQPEVFAPGLINSPVTPDNVFGNVIQQFDGWAAQEPNFSVHSTHLGAQWFFSAENGEKMTLTISRCAATGLGRDNPVDSAYALWEVDIETIKRECIDVPGAPTTTDPAIKAVWSSKDGKGNLMVDKNHHWSAPPQCGKGAMLWMQGTFVVKLTKDTVAGIATYAQRIVDLIHQVDQNNESVSPLTADAIPDAVPVGRTFEINVSGLPEESVPINVDIQHAKVVYLSSSISGSTATFKFISREKTDLLPEKIVFSSWNRQMKISKSTEVEVHVIAQN</sequence>
<evidence type="ECO:0000313" key="1">
    <source>
        <dbReference type="EMBL" id="VUC36790.1"/>
    </source>
</evidence>
<accession>A0ABY6V088</accession>
<proteinExistence type="predicted"/>
<comment type="caution">
    <text evidence="1">The sequence shown here is derived from an EMBL/GenBank/DDBJ whole genome shotgun (WGS) entry which is preliminary data.</text>
</comment>
<organism evidence="1 2">
    <name type="scientific">Bionectria ochroleuca</name>
    <name type="common">Gliocladium roseum</name>
    <dbReference type="NCBI Taxonomy" id="29856"/>
    <lineage>
        <taxon>Eukaryota</taxon>
        <taxon>Fungi</taxon>
        <taxon>Dikarya</taxon>
        <taxon>Ascomycota</taxon>
        <taxon>Pezizomycotina</taxon>
        <taxon>Sordariomycetes</taxon>
        <taxon>Hypocreomycetidae</taxon>
        <taxon>Hypocreales</taxon>
        <taxon>Bionectriaceae</taxon>
        <taxon>Clonostachys</taxon>
    </lineage>
</organism>